<dbReference type="PANTHER" id="PTHR10357">
    <property type="entry name" value="ALPHA-AMYLASE FAMILY MEMBER"/>
    <property type="match status" value="1"/>
</dbReference>
<comment type="similarity">
    <text evidence="1">Belongs to the glycosyl hydrolase 13 family.</text>
</comment>
<dbReference type="Pfam" id="PF00128">
    <property type="entry name" value="Alpha-amylase"/>
    <property type="match status" value="1"/>
</dbReference>
<name>A0A4V1J3J5_9ASCO</name>
<sequence>MEYKYKFIAECHKRGMKLILDLVINHTSSEHQWFKESRSSKTNPKRDWYIWKPPHIDENGNRHPPKNWGSYLSGSVWKCDETTDEIHEFHKEMFAQVTSKYDVMTVVEVGHSTREDALKYVSTKEKEMNMMFLFDVVQVGCQGEDRFRCKKFSLPEFKKAGTDAWATCYFENHDQPRCISRFGDASTKWRVKSGKLLATLLSVFTGTLFLYQGQEIGMVNVPRLNYYKLYVERNGEKDLDALMHNIQLMARDNAGTPVQWDVSANGGFPSGKLWMRVNDNYKEINAASQVDVPDSLCNIYKKALAFKEEYKDLFIYGKFDLLEFDKQKTMTMTMTMTKTKTGQGKTAFLSRSLWTVNEATLGPWESRVYVVDN</sequence>
<keyword evidence="3" id="KW-0326">Glycosidase</keyword>
<dbReference type="AlphaFoldDB" id="A0A4V1J3J5"/>
<dbReference type="GO" id="GO:0000025">
    <property type="term" value="P:maltose catabolic process"/>
    <property type="evidence" value="ECO:0007669"/>
    <property type="project" value="TreeGrafter"/>
</dbReference>
<evidence type="ECO:0000256" key="2">
    <source>
        <dbReference type="ARBA" id="ARBA00022801"/>
    </source>
</evidence>
<dbReference type="InterPro" id="IPR006047">
    <property type="entry name" value="GH13_cat_dom"/>
</dbReference>
<reference evidence="6" key="1">
    <citation type="journal article" date="2018" name="Nat. Microbiol.">
        <title>Leveraging single-cell genomics to expand the fungal tree of life.</title>
        <authorList>
            <person name="Ahrendt S.R."/>
            <person name="Quandt C.A."/>
            <person name="Ciobanu D."/>
            <person name="Clum A."/>
            <person name="Salamov A."/>
            <person name="Andreopoulos B."/>
            <person name="Cheng J.F."/>
            <person name="Woyke T."/>
            <person name="Pelin A."/>
            <person name="Henrissat B."/>
            <person name="Reynolds N.K."/>
            <person name="Benny G.L."/>
            <person name="Smith M.E."/>
            <person name="James T.Y."/>
            <person name="Grigoriev I.V."/>
        </authorList>
    </citation>
    <scope>NUCLEOTIDE SEQUENCE [LARGE SCALE GENOMIC DNA]</scope>
    <source>
        <strain evidence="6">Baker2002</strain>
    </source>
</reference>
<protein>
    <submittedName>
        <fullName evidence="5">Glycoside hydrolase</fullName>
    </submittedName>
</protein>
<keyword evidence="2 5" id="KW-0378">Hydrolase</keyword>
<gene>
    <name evidence="5" type="ORF">METBISCDRAFT_25796</name>
</gene>
<organism evidence="5 6">
    <name type="scientific">Metschnikowia bicuspidata</name>
    <dbReference type="NCBI Taxonomy" id="27322"/>
    <lineage>
        <taxon>Eukaryota</taxon>
        <taxon>Fungi</taxon>
        <taxon>Dikarya</taxon>
        <taxon>Ascomycota</taxon>
        <taxon>Saccharomycotina</taxon>
        <taxon>Pichiomycetes</taxon>
        <taxon>Metschnikowiaceae</taxon>
        <taxon>Metschnikowia</taxon>
    </lineage>
</organism>
<dbReference type="GO" id="GO:0033934">
    <property type="term" value="F:glucan 1,4-alpha-maltotriohydrolase activity"/>
    <property type="evidence" value="ECO:0007669"/>
    <property type="project" value="TreeGrafter"/>
</dbReference>
<evidence type="ECO:0000256" key="1">
    <source>
        <dbReference type="ARBA" id="ARBA00008061"/>
    </source>
</evidence>
<dbReference type="OrthoDB" id="1740265at2759"/>
<feature type="domain" description="Glycosyl hydrolase family 13 catalytic" evidence="4">
    <location>
        <begin position="2"/>
        <end position="261"/>
    </location>
</feature>
<dbReference type="Proteomes" id="UP000268321">
    <property type="component" value="Unassembled WGS sequence"/>
</dbReference>
<evidence type="ECO:0000313" key="6">
    <source>
        <dbReference type="Proteomes" id="UP000268321"/>
    </source>
</evidence>
<dbReference type="GO" id="GO:0004574">
    <property type="term" value="F:oligo-1,6-glucosidase activity"/>
    <property type="evidence" value="ECO:0007669"/>
    <property type="project" value="TreeGrafter"/>
</dbReference>
<dbReference type="EMBL" id="ML004432">
    <property type="protein sequence ID" value="RKP32279.1"/>
    <property type="molecule type" value="Genomic_DNA"/>
</dbReference>
<evidence type="ECO:0000256" key="3">
    <source>
        <dbReference type="ARBA" id="ARBA00023295"/>
    </source>
</evidence>
<dbReference type="Gene3D" id="3.20.20.80">
    <property type="entry name" value="Glycosidases"/>
    <property type="match status" value="1"/>
</dbReference>
<dbReference type="SMART" id="SM00642">
    <property type="entry name" value="Aamy"/>
    <property type="match status" value="1"/>
</dbReference>
<dbReference type="PANTHER" id="PTHR10357:SF179">
    <property type="entry name" value="NEUTRAL AND BASIC AMINO ACID TRANSPORT PROTEIN RBAT"/>
    <property type="match status" value="1"/>
</dbReference>
<dbReference type="InterPro" id="IPR017853">
    <property type="entry name" value="GH"/>
</dbReference>
<dbReference type="SUPFAM" id="SSF51445">
    <property type="entry name" value="(Trans)glycosidases"/>
    <property type="match status" value="1"/>
</dbReference>
<evidence type="ECO:0000259" key="4">
    <source>
        <dbReference type="SMART" id="SM00642"/>
    </source>
</evidence>
<proteinExistence type="inferred from homology"/>
<dbReference type="GO" id="GO:0005987">
    <property type="term" value="P:sucrose catabolic process"/>
    <property type="evidence" value="ECO:0007669"/>
    <property type="project" value="TreeGrafter"/>
</dbReference>
<keyword evidence="6" id="KW-1185">Reference proteome</keyword>
<dbReference type="GO" id="GO:0004575">
    <property type="term" value="F:sucrose alpha-glucosidase activity"/>
    <property type="evidence" value="ECO:0007669"/>
    <property type="project" value="TreeGrafter"/>
</dbReference>
<accession>A0A4V1J3J5</accession>
<dbReference type="FunFam" id="3.20.20.80:FF:000064">
    <property type="entry name" value="Oligo-1,6-glucosidase"/>
    <property type="match status" value="1"/>
</dbReference>
<evidence type="ECO:0000313" key="5">
    <source>
        <dbReference type="EMBL" id="RKP32279.1"/>
    </source>
</evidence>
<dbReference type="GO" id="GO:0004556">
    <property type="term" value="F:alpha-amylase activity"/>
    <property type="evidence" value="ECO:0007669"/>
    <property type="project" value="TreeGrafter"/>
</dbReference>